<dbReference type="CDD" id="cd06261">
    <property type="entry name" value="TM_PBP2"/>
    <property type="match status" value="1"/>
</dbReference>
<dbReference type="AlphaFoldDB" id="R1CVW7"/>
<dbReference type="PATRIC" id="fig|1304284.3.peg.1131"/>
<keyword evidence="7 9" id="KW-1133">Transmembrane helix</keyword>
<dbReference type="PANTHER" id="PTHR47314">
    <property type="entry name" value="MALTOSE/MALTODEXTRIN TRANSPORT SYSTEM PERMEASE PROTEIN MALF"/>
    <property type="match status" value="1"/>
</dbReference>
<feature type="transmembrane region" description="Helical" evidence="9">
    <location>
        <begin position="281"/>
        <end position="308"/>
    </location>
</feature>
<sequence length="429" mass="49141">MKRSKKAALLSTLFMGLGQFYNKEIYKGIIFSLIEVLVIVFFIPYFGYSMWGLFTLGETPQYFVDGIAYGHHSIFLLIDGIISILTLVIIGIVYYLNIVDAKKTAKRLEEGKPLLTPKEYIKYIWERHFHKFMLTPSFVFIMFFTLLPIIFTICIAFTNYSSPNHLPPRNLVDWVGLKNFKNLLSLKIWNNTFIGVGLWTVIWALLATATNYFVGLFLALLVNAKGIKIKKFWRSMFILPYAIPAFISLLVMRLAFSGPGPVNNLLVTMGFDKSPWLTDPFLAKVMIVVINIWLGSPYWMALMSGVLTNISKDMYEAAEIDGASKVQQFFKITLPMVLFQTAPLLIMTFAYNFNNFNVIYLLTDGNPVNSNYRYAGSTDILISWIYKLTRDNNQYHMASAVTLIIFIFIASISAYSFTKTKSFKEEDMM</sequence>
<evidence type="ECO:0000256" key="5">
    <source>
        <dbReference type="ARBA" id="ARBA00022597"/>
    </source>
</evidence>
<evidence type="ECO:0000313" key="12">
    <source>
        <dbReference type="EMBL" id="EOD00784.1"/>
    </source>
</evidence>
<feature type="transmembrane region" description="Helical" evidence="9">
    <location>
        <begin position="397"/>
        <end position="418"/>
    </location>
</feature>
<evidence type="ECO:0000313" key="13">
    <source>
        <dbReference type="Proteomes" id="UP000013378"/>
    </source>
</evidence>
<accession>R1CVW7</accession>
<evidence type="ECO:0000256" key="4">
    <source>
        <dbReference type="ARBA" id="ARBA00022475"/>
    </source>
</evidence>
<evidence type="ECO:0000256" key="10">
    <source>
        <dbReference type="RuleBase" id="RU367050"/>
    </source>
</evidence>
<dbReference type="SUPFAM" id="SSF160964">
    <property type="entry name" value="MalF N-terminal region-like"/>
    <property type="match status" value="1"/>
</dbReference>
<name>R1CVW7_9FIRM</name>
<dbReference type="Gene3D" id="1.10.3720.10">
    <property type="entry name" value="MetI-like"/>
    <property type="match status" value="1"/>
</dbReference>
<dbReference type="OrthoDB" id="9778687at2"/>
<dbReference type="EMBL" id="ARZA01000117">
    <property type="protein sequence ID" value="EOD00784.1"/>
    <property type="molecule type" value="Genomic_DNA"/>
</dbReference>
<evidence type="ECO:0000259" key="11">
    <source>
        <dbReference type="PROSITE" id="PS50928"/>
    </source>
</evidence>
<dbReference type="GO" id="GO:0015423">
    <property type="term" value="F:ABC-type maltose transporter activity"/>
    <property type="evidence" value="ECO:0007669"/>
    <property type="project" value="TreeGrafter"/>
</dbReference>
<gene>
    <name evidence="12" type="ORF">L21TH_1155</name>
</gene>
<feature type="transmembrane region" description="Helical" evidence="9">
    <location>
        <begin position="29"/>
        <end position="54"/>
    </location>
</feature>
<feature type="transmembrane region" description="Helical" evidence="9">
    <location>
        <begin position="236"/>
        <end position="256"/>
    </location>
</feature>
<keyword evidence="13" id="KW-1185">Reference proteome</keyword>
<evidence type="ECO:0000256" key="9">
    <source>
        <dbReference type="RuleBase" id="RU363032"/>
    </source>
</evidence>
<evidence type="ECO:0000256" key="1">
    <source>
        <dbReference type="ARBA" id="ARBA00004651"/>
    </source>
</evidence>
<dbReference type="InterPro" id="IPR000515">
    <property type="entry name" value="MetI-like"/>
</dbReference>
<dbReference type="SUPFAM" id="SSF161098">
    <property type="entry name" value="MetI-like"/>
    <property type="match status" value="1"/>
</dbReference>
<dbReference type="eggNOG" id="COG1175">
    <property type="taxonomic scope" value="Bacteria"/>
</dbReference>
<keyword evidence="8 9" id="KW-0472">Membrane</keyword>
<evidence type="ECO:0000256" key="7">
    <source>
        <dbReference type="ARBA" id="ARBA00022989"/>
    </source>
</evidence>
<comment type="function">
    <text evidence="10">Part of the ABC transporter complex MalEFGK involved in maltose/maltodextrin import. Probably responsible for the translocation of the substrate across the membrane.</text>
</comment>
<feature type="domain" description="ABC transmembrane type-1" evidence="11">
    <location>
        <begin position="197"/>
        <end position="416"/>
    </location>
</feature>
<evidence type="ECO:0000256" key="6">
    <source>
        <dbReference type="ARBA" id="ARBA00022692"/>
    </source>
</evidence>
<dbReference type="PROSITE" id="PS50928">
    <property type="entry name" value="ABC_TM1"/>
    <property type="match status" value="1"/>
</dbReference>
<evidence type="ECO:0000256" key="3">
    <source>
        <dbReference type="ARBA" id="ARBA00022448"/>
    </source>
</evidence>
<comment type="caution">
    <text evidence="12">The sequence shown here is derived from an EMBL/GenBank/DDBJ whole genome shotgun (WGS) entry which is preliminary data.</text>
</comment>
<dbReference type="STRING" id="1304284.L21TH_1155"/>
<keyword evidence="5 10" id="KW-0762">Sugar transport</keyword>
<evidence type="ECO:0000256" key="2">
    <source>
        <dbReference type="ARBA" id="ARBA00009047"/>
    </source>
</evidence>
<comment type="similarity">
    <text evidence="2 10">Belongs to the binding-protein-dependent transport system permease family. MalFG subfamily.</text>
</comment>
<dbReference type="PANTHER" id="PTHR47314:SF1">
    <property type="entry name" value="MALTOSE_MALTODEXTRIN TRANSPORT SYSTEM PERMEASE PROTEIN MALF"/>
    <property type="match status" value="1"/>
</dbReference>
<feature type="transmembrane region" description="Helical" evidence="9">
    <location>
        <begin position="193"/>
        <end position="224"/>
    </location>
</feature>
<dbReference type="Gene3D" id="1.20.58.370">
    <property type="entry name" value="MalF N-terminal region-like"/>
    <property type="match status" value="1"/>
</dbReference>
<dbReference type="InterPro" id="IPR035277">
    <property type="entry name" value="MalF_N"/>
</dbReference>
<dbReference type="Pfam" id="PF00528">
    <property type="entry name" value="BPD_transp_1"/>
    <property type="match status" value="1"/>
</dbReference>
<dbReference type="GO" id="GO:0042956">
    <property type="term" value="P:maltodextrin transmembrane transport"/>
    <property type="evidence" value="ECO:0007669"/>
    <property type="project" value="TreeGrafter"/>
</dbReference>
<protein>
    <recommendedName>
        <fullName evidence="10">Maltose/maltodextrin transport system permease protein</fullName>
    </recommendedName>
</protein>
<comment type="subcellular location">
    <subcellularLocation>
        <location evidence="1 9">Cell membrane</location>
        <topology evidence="1 9">Multi-pass membrane protein</topology>
    </subcellularLocation>
</comment>
<keyword evidence="6 9" id="KW-0812">Transmembrane</keyword>
<feature type="transmembrane region" description="Helical" evidence="9">
    <location>
        <begin position="132"/>
        <end position="158"/>
    </location>
</feature>
<organism evidence="12 13">
    <name type="scientific">Caldisalinibacter kiritimatiensis</name>
    <dbReference type="NCBI Taxonomy" id="1304284"/>
    <lineage>
        <taxon>Bacteria</taxon>
        <taxon>Bacillati</taxon>
        <taxon>Bacillota</taxon>
        <taxon>Tissierellia</taxon>
        <taxon>Tissierellales</taxon>
        <taxon>Thermohalobacteraceae</taxon>
        <taxon>Caldisalinibacter</taxon>
    </lineage>
</organism>
<feature type="transmembrane region" description="Helical" evidence="9">
    <location>
        <begin position="74"/>
        <end position="97"/>
    </location>
</feature>
<evidence type="ECO:0000256" key="8">
    <source>
        <dbReference type="ARBA" id="ARBA00023136"/>
    </source>
</evidence>
<dbReference type="InterPro" id="IPR035906">
    <property type="entry name" value="MetI-like_sf"/>
</dbReference>
<reference evidence="12 13" key="1">
    <citation type="journal article" date="2015" name="Geomicrobiol. J.">
        <title>Caldisalinibacter kiritimatiensis gen. nov., sp. nov., a moderately thermohalophilic thiosulfate-reducing bacterium from a hypersaline microbial mat.</title>
        <authorList>
            <person name="Ben Hania W."/>
            <person name="Joseph M."/>
            <person name="Fiebig A."/>
            <person name="Bunk B."/>
            <person name="Klenk H.-P."/>
            <person name="Fardeau M.-L."/>
            <person name="Spring S."/>
        </authorList>
    </citation>
    <scope>NUCLEOTIDE SEQUENCE [LARGE SCALE GENOMIC DNA]</scope>
    <source>
        <strain evidence="12 13">L21-TH-D2</strain>
    </source>
</reference>
<keyword evidence="4 10" id="KW-1003">Cell membrane</keyword>
<dbReference type="GO" id="GO:1990060">
    <property type="term" value="C:maltose transport complex"/>
    <property type="evidence" value="ECO:0007669"/>
    <property type="project" value="TreeGrafter"/>
</dbReference>
<keyword evidence="3 9" id="KW-0813">Transport</keyword>
<proteinExistence type="inferred from homology"/>
<feature type="transmembrane region" description="Helical" evidence="9">
    <location>
        <begin position="329"/>
        <end position="351"/>
    </location>
</feature>
<dbReference type="RefSeq" id="WP_006311574.1">
    <property type="nucleotide sequence ID" value="NZ_ARZA01000117.1"/>
</dbReference>
<dbReference type="Proteomes" id="UP000013378">
    <property type="component" value="Unassembled WGS sequence"/>
</dbReference>